<feature type="transmembrane region" description="Helical" evidence="17">
    <location>
        <begin position="175"/>
        <end position="198"/>
    </location>
</feature>
<dbReference type="Proteomes" id="UP000824175">
    <property type="component" value="Unassembled WGS sequence"/>
</dbReference>
<evidence type="ECO:0000256" key="5">
    <source>
        <dbReference type="ARBA" id="ARBA00011903"/>
    </source>
</evidence>
<dbReference type="InterPro" id="IPR003856">
    <property type="entry name" value="LPS_length_determ_N"/>
</dbReference>
<feature type="domain" description="Polysaccharide chain length determinant N-terminal" evidence="18">
    <location>
        <begin position="6"/>
        <end position="87"/>
    </location>
</feature>
<dbReference type="PANTHER" id="PTHR32309">
    <property type="entry name" value="TYROSINE-PROTEIN KINASE"/>
    <property type="match status" value="1"/>
</dbReference>
<comment type="caution">
    <text evidence="20">The sequence shown here is derived from an EMBL/GenBank/DDBJ whole genome shotgun (WGS) entry which is preliminary data.</text>
</comment>
<evidence type="ECO:0000256" key="1">
    <source>
        <dbReference type="ARBA" id="ARBA00004429"/>
    </source>
</evidence>
<accession>A0A9D1HNZ0</accession>
<dbReference type="InterPro" id="IPR027417">
    <property type="entry name" value="P-loop_NTPase"/>
</dbReference>
<dbReference type="Pfam" id="PF13614">
    <property type="entry name" value="AAA_31"/>
    <property type="match status" value="1"/>
</dbReference>
<comment type="similarity">
    <text evidence="3">Belongs to the CpsD/CapB family.</text>
</comment>
<dbReference type="NCBIfam" id="TIGR01007">
    <property type="entry name" value="eps_fam"/>
    <property type="match status" value="1"/>
</dbReference>
<evidence type="ECO:0000256" key="15">
    <source>
        <dbReference type="ARBA" id="ARBA00023137"/>
    </source>
</evidence>
<evidence type="ECO:0000256" key="8">
    <source>
        <dbReference type="ARBA" id="ARBA00022679"/>
    </source>
</evidence>
<dbReference type="InterPro" id="IPR025669">
    <property type="entry name" value="AAA_dom"/>
</dbReference>
<reference evidence="20" key="2">
    <citation type="journal article" date="2021" name="PeerJ">
        <title>Extensive microbial diversity within the chicken gut microbiome revealed by metagenomics and culture.</title>
        <authorList>
            <person name="Gilroy R."/>
            <person name="Ravi A."/>
            <person name="Getino M."/>
            <person name="Pursley I."/>
            <person name="Horton D.L."/>
            <person name="Alikhan N.F."/>
            <person name="Baker D."/>
            <person name="Gharbi K."/>
            <person name="Hall N."/>
            <person name="Watson M."/>
            <person name="Adriaenssens E.M."/>
            <person name="Foster-Nyarko E."/>
            <person name="Jarju S."/>
            <person name="Secka A."/>
            <person name="Antonio M."/>
            <person name="Oren A."/>
            <person name="Chaudhuri R.R."/>
            <person name="La Ragione R."/>
            <person name="Hildebrand F."/>
            <person name="Pallen M.J."/>
        </authorList>
    </citation>
    <scope>NUCLEOTIDE SEQUENCE</scope>
    <source>
        <strain evidence="20">CHK195-11698</strain>
    </source>
</reference>
<protein>
    <recommendedName>
        <fullName evidence="5">non-specific protein-tyrosine kinase</fullName>
        <ecNumber evidence="5">2.7.10.2</ecNumber>
    </recommendedName>
</protein>
<evidence type="ECO:0000256" key="7">
    <source>
        <dbReference type="ARBA" id="ARBA00022519"/>
    </source>
</evidence>
<dbReference type="Gene3D" id="3.40.50.300">
    <property type="entry name" value="P-loop containing nucleotide triphosphate hydrolases"/>
    <property type="match status" value="1"/>
</dbReference>
<dbReference type="GO" id="GO:0005524">
    <property type="term" value="F:ATP binding"/>
    <property type="evidence" value="ECO:0007669"/>
    <property type="project" value="UniProtKB-KW"/>
</dbReference>
<comment type="similarity">
    <text evidence="4">Belongs to the etk/wzc family.</text>
</comment>
<feature type="transmembrane region" description="Helical" evidence="17">
    <location>
        <begin position="21"/>
        <end position="39"/>
    </location>
</feature>
<reference evidence="20" key="1">
    <citation type="submission" date="2020-10" db="EMBL/GenBank/DDBJ databases">
        <authorList>
            <person name="Gilroy R."/>
        </authorList>
    </citation>
    <scope>NUCLEOTIDE SEQUENCE</scope>
    <source>
        <strain evidence="20">CHK195-11698</strain>
    </source>
</reference>
<feature type="domain" description="AAA" evidence="19">
    <location>
        <begin position="280"/>
        <end position="410"/>
    </location>
</feature>
<dbReference type="SUPFAM" id="SSF52540">
    <property type="entry name" value="P-loop containing nucleoside triphosphate hydrolases"/>
    <property type="match status" value="1"/>
</dbReference>
<dbReference type="CDD" id="cd05387">
    <property type="entry name" value="BY-kinase"/>
    <property type="match status" value="1"/>
</dbReference>
<keyword evidence="12" id="KW-0067">ATP-binding</keyword>
<dbReference type="Pfam" id="PF02706">
    <property type="entry name" value="Wzz"/>
    <property type="match status" value="1"/>
</dbReference>
<keyword evidence="13 17" id="KW-1133">Transmembrane helix</keyword>
<dbReference type="GO" id="GO:0004715">
    <property type="term" value="F:non-membrane spanning protein tyrosine kinase activity"/>
    <property type="evidence" value="ECO:0007669"/>
    <property type="project" value="UniProtKB-EC"/>
</dbReference>
<evidence type="ECO:0000256" key="10">
    <source>
        <dbReference type="ARBA" id="ARBA00022741"/>
    </source>
</evidence>
<keyword evidence="7" id="KW-0997">Cell inner membrane</keyword>
<dbReference type="AlphaFoldDB" id="A0A9D1HNZ0"/>
<gene>
    <name evidence="20" type="ORF">IAD15_07410</name>
</gene>
<evidence type="ECO:0000256" key="11">
    <source>
        <dbReference type="ARBA" id="ARBA00022777"/>
    </source>
</evidence>
<keyword evidence="10" id="KW-0547">Nucleotide-binding</keyword>
<comment type="subcellular location">
    <subcellularLocation>
        <location evidence="1">Cell inner membrane</location>
        <topology evidence="1">Multi-pass membrane protein</topology>
    </subcellularLocation>
</comment>
<evidence type="ECO:0000256" key="6">
    <source>
        <dbReference type="ARBA" id="ARBA00022475"/>
    </source>
</evidence>
<organism evidence="20 21">
    <name type="scientific">Candidatus Fimiplasma intestinipullorum</name>
    <dbReference type="NCBI Taxonomy" id="2840825"/>
    <lineage>
        <taxon>Bacteria</taxon>
        <taxon>Bacillati</taxon>
        <taxon>Bacillota</taxon>
        <taxon>Clostridia</taxon>
        <taxon>Eubacteriales</taxon>
        <taxon>Candidatus Fimiplasma</taxon>
    </lineage>
</organism>
<keyword evidence="8 20" id="KW-0808">Transferase</keyword>
<evidence type="ECO:0000256" key="16">
    <source>
        <dbReference type="ARBA" id="ARBA00051245"/>
    </source>
</evidence>
<comment type="similarity">
    <text evidence="2">Belongs to the CpsC/CapA family.</text>
</comment>
<evidence type="ECO:0000256" key="12">
    <source>
        <dbReference type="ARBA" id="ARBA00022840"/>
    </source>
</evidence>
<evidence type="ECO:0000256" key="4">
    <source>
        <dbReference type="ARBA" id="ARBA00008883"/>
    </source>
</evidence>
<evidence type="ECO:0000313" key="20">
    <source>
        <dbReference type="EMBL" id="HIU13878.1"/>
    </source>
</evidence>
<dbReference type="EMBL" id="DVMJ01000062">
    <property type="protein sequence ID" value="HIU13878.1"/>
    <property type="molecule type" value="Genomic_DNA"/>
</dbReference>
<evidence type="ECO:0000259" key="18">
    <source>
        <dbReference type="Pfam" id="PF02706"/>
    </source>
</evidence>
<keyword evidence="11" id="KW-0418">Kinase</keyword>
<proteinExistence type="inferred from homology"/>
<keyword evidence="9 17" id="KW-0812">Transmembrane</keyword>
<keyword evidence="15" id="KW-0829">Tyrosine-protein kinase</keyword>
<evidence type="ECO:0000256" key="2">
    <source>
        <dbReference type="ARBA" id="ARBA00006683"/>
    </source>
</evidence>
<evidence type="ECO:0000256" key="13">
    <source>
        <dbReference type="ARBA" id="ARBA00022989"/>
    </source>
</evidence>
<name>A0A9D1HNZ0_9FIRM</name>
<dbReference type="InterPro" id="IPR050445">
    <property type="entry name" value="Bact_polysacc_biosynth/exp"/>
</dbReference>
<comment type="catalytic activity">
    <reaction evidence="16">
        <text>L-tyrosyl-[protein] + ATP = O-phospho-L-tyrosyl-[protein] + ADP + H(+)</text>
        <dbReference type="Rhea" id="RHEA:10596"/>
        <dbReference type="Rhea" id="RHEA-COMP:10136"/>
        <dbReference type="Rhea" id="RHEA-COMP:20101"/>
        <dbReference type="ChEBI" id="CHEBI:15378"/>
        <dbReference type="ChEBI" id="CHEBI:30616"/>
        <dbReference type="ChEBI" id="CHEBI:46858"/>
        <dbReference type="ChEBI" id="CHEBI:61978"/>
        <dbReference type="ChEBI" id="CHEBI:456216"/>
        <dbReference type="EC" id="2.7.10.2"/>
    </reaction>
</comment>
<dbReference type="PANTHER" id="PTHR32309:SF13">
    <property type="entry name" value="FERRIC ENTEROBACTIN TRANSPORT PROTEIN FEPE"/>
    <property type="match status" value="1"/>
</dbReference>
<evidence type="ECO:0000259" key="19">
    <source>
        <dbReference type="Pfam" id="PF13614"/>
    </source>
</evidence>
<evidence type="ECO:0000313" key="21">
    <source>
        <dbReference type="Proteomes" id="UP000824175"/>
    </source>
</evidence>
<dbReference type="InterPro" id="IPR005702">
    <property type="entry name" value="Wzc-like_C"/>
</dbReference>
<sequence length="468" mass="52622">MEFQIDDIDFRSIVLDLIKNIWVIILAVLAVRMGISGYYELTYELQYTSTATLAVTARGSSNGSYSSLTTAMNMADVFSEVFQSDALKKMIEADIGESNIQGTINSSIISQTNLITLTVTSDTPAHAYQMIQSALDNYSSVSDYLFSNASLQMVREPNVPYGPSNYVNYSRIQRMATLAAGGLTAAVIVLVSILRPTVKRKSSARRQLDGRILATIPYERKYKSIHEYLHKPKKSVLISSRLLSMPFTESNRKLATLIERHMTRHQQKVLLVCSVAENEGKSSVASNIALALADRHKKVLLVDGDLRKPALHRIFDLHDQVKYSLSEYLLGQCSFEQVITELPNGLHIICQTRGLNNSTKYIMSKNMLDFILKCRENYDLIVLDTPPIGAGVDVEAILNYGDTSIMTVRQDWSEIGAINDFSDLLKQNDKEFMGFVLNAFHENILIEKSYGQYPYQNYQSRSVRKAEE</sequence>
<dbReference type="EC" id="2.7.10.2" evidence="5"/>
<evidence type="ECO:0000256" key="17">
    <source>
        <dbReference type="SAM" id="Phobius"/>
    </source>
</evidence>
<evidence type="ECO:0000256" key="9">
    <source>
        <dbReference type="ARBA" id="ARBA00022692"/>
    </source>
</evidence>
<keyword evidence="14 17" id="KW-0472">Membrane</keyword>
<dbReference type="GO" id="GO:0005886">
    <property type="term" value="C:plasma membrane"/>
    <property type="evidence" value="ECO:0007669"/>
    <property type="project" value="UniProtKB-SubCell"/>
</dbReference>
<keyword evidence="6" id="KW-1003">Cell membrane</keyword>
<evidence type="ECO:0000256" key="3">
    <source>
        <dbReference type="ARBA" id="ARBA00007316"/>
    </source>
</evidence>
<evidence type="ECO:0000256" key="14">
    <source>
        <dbReference type="ARBA" id="ARBA00023136"/>
    </source>
</evidence>